<name>A0A1M5H9D5_9ALTE</name>
<protein>
    <submittedName>
        <fullName evidence="2">Anti-sigma factor ChrR, cupin superfamily</fullName>
    </submittedName>
</protein>
<dbReference type="STRING" id="634436.SAMN05216361_1369"/>
<evidence type="ECO:0000313" key="2">
    <source>
        <dbReference type="EMBL" id="SHG12597.1"/>
    </source>
</evidence>
<accession>A0A1M5H9D5</accession>
<dbReference type="SUPFAM" id="SSF51182">
    <property type="entry name" value="RmlC-like cupins"/>
    <property type="match status" value="2"/>
</dbReference>
<dbReference type="RefSeq" id="WP_073319812.1">
    <property type="nucleotide sequence ID" value="NZ_FQWD01000002.1"/>
</dbReference>
<dbReference type="InterPro" id="IPR014710">
    <property type="entry name" value="RmlC-like_jellyroll"/>
</dbReference>
<dbReference type="Proteomes" id="UP000184520">
    <property type="component" value="Unassembled WGS sequence"/>
</dbReference>
<gene>
    <name evidence="2" type="ORF">SAMN05216361_1369</name>
</gene>
<sequence>MHLNSDFSQRVVIRPEEYGFVPSPLSGVSRMMFDRVGDEVARATSIVRYEPGAGYSGHVHEGGEEIFVLSGTFSDEHGDYPAGSYLRNPPGSAHTPYSAEGCTILVKLWQFASTDSEFVNVSTLDMRFMPGLVEGLSVLPLHEHEGVNTALVRWAPHTQFNPHTHPGGEEILVLEGCFYDEHGEYPEGTWIRSPRYSQHTPFTRDEGALIYVKVGHLGANLLGDNL</sequence>
<keyword evidence="3" id="KW-1185">Reference proteome</keyword>
<feature type="domain" description="ChrR-like cupin" evidence="1">
    <location>
        <begin position="120"/>
        <end position="217"/>
    </location>
</feature>
<feature type="domain" description="ChrR-like cupin" evidence="1">
    <location>
        <begin position="9"/>
        <end position="112"/>
    </location>
</feature>
<dbReference type="InterPro" id="IPR011051">
    <property type="entry name" value="RmlC_Cupin_sf"/>
</dbReference>
<dbReference type="Gene3D" id="2.60.120.10">
    <property type="entry name" value="Jelly Rolls"/>
    <property type="match status" value="1"/>
</dbReference>
<evidence type="ECO:0000313" key="3">
    <source>
        <dbReference type="Proteomes" id="UP000184520"/>
    </source>
</evidence>
<dbReference type="CDD" id="cd20303">
    <property type="entry name" value="cupin_ChrR_1"/>
    <property type="match status" value="2"/>
</dbReference>
<dbReference type="OrthoDB" id="9801227at2"/>
<reference evidence="3" key="1">
    <citation type="submission" date="2016-11" db="EMBL/GenBank/DDBJ databases">
        <authorList>
            <person name="Varghese N."/>
            <person name="Submissions S."/>
        </authorList>
    </citation>
    <scope>NUCLEOTIDE SEQUENCE [LARGE SCALE GENOMIC DNA]</scope>
    <source>
        <strain evidence="3">CGMCC 1.8995</strain>
    </source>
</reference>
<dbReference type="Pfam" id="PF12973">
    <property type="entry name" value="Cupin_7"/>
    <property type="match status" value="2"/>
</dbReference>
<evidence type="ECO:0000259" key="1">
    <source>
        <dbReference type="Pfam" id="PF12973"/>
    </source>
</evidence>
<dbReference type="AlphaFoldDB" id="A0A1M5H9D5"/>
<organism evidence="2 3">
    <name type="scientific">Marisediminitalea aggregata</name>
    <dbReference type="NCBI Taxonomy" id="634436"/>
    <lineage>
        <taxon>Bacteria</taxon>
        <taxon>Pseudomonadati</taxon>
        <taxon>Pseudomonadota</taxon>
        <taxon>Gammaproteobacteria</taxon>
        <taxon>Alteromonadales</taxon>
        <taxon>Alteromonadaceae</taxon>
        <taxon>Marisediminitalea</taxon>
    </lineage>
</organism>
<dbReference type="EMBL" id="FQWD01000002">
    <property type="protein sequence ID" value="SHG12597.1"/>
    <property type="molecule type" value="Genomic_DNA"/>
</dbReference>
<dbReference type="InterPro" id="IPR025979">
    <property type="entry name" value="ChrR-like_cupin_dom"/>
</dbReference>
<proteinExistence type="predicted"/>